<keyword evidence="2" id="KW-0378">Hydrolase</keyword>
<feature type="compositionally biased region" description="Low complexity" evidence="4">
    <location>
        <begin position="60"/>
        <end position="80"/>
    </location>
</feature>
<dbReference type="Pfam" id="PF00082">
    <property type="entry name" value="Peptidase_S8"/>
    <property type="match status" value="1"/>
</dbReference>
<dbReference type="PROSITE" id="PS00138">
    <property type="entry name" value="SUBTILASE_SER"/>
    <property type="match status" value="1"/>
</dbReference>
<evidence type="ECO:0000256" key="3">
    <source>
        <dbReference type="ARBA" id="ARBA00022825"/>
    </source>
</evidence>
<proteinExistence type="predicted"/>
<dbReference type="InterPro" id="IPR000209">
    <property type="entry name" value="Peptidase_S8/S53_dom"/>
</dbReference>
<keyword evidence="3" id="KW-0720">Serine protease</keyword>
<evidence type="ECO:0000256" key="5">
    <source>
        <dbReference type="SAM" id="SignalP"/>
    </source>
</evidence>
<reference evidence="7 8" key="1">
    <citation type="submission" date="2020-03" db="EMBL/GenBank/DDBJ databases">
        <authorList>
            <person name="Lai Q."/>
        </authorList>
    </citation>
    <scope>NUCLEOTIDE SEQUENCE [LARGE SCALE GENOMIC DNA]</scope>
    <source>
        <strain evidence="7 8">CCUG 25036</strain>
    </source>
</reference>
<dbReference type="InterPro" id="IPR023828">
    <property type="entry name" value="Peptidase_S8_Ser-AS"/>
</dbReference>
<evidence type="ECO:0000313" key="8">
    <source>
        <dbReference type="Proteomes" id="UP000490980"/>
    </source>
</evidence>
<organism evidence="7 8">
    <name type="scientific">Luteibacter anthropi</name>
    <dbReference type="NCBI Taxonomy" id="564369"/>
    <lineage>
        <taxon>Bacteria</taxon>
        <taxon>Pseudomonadati</taxon>
        <taxon>Pseudomonadota</taxon>
        <taxon>Gammaproteobacteria</taxon>
        <taxon>Lysobacterales</taxon>
        <taxon>Rhodanobacteraceae</taxon>
        <taxon>Luteibacter</taxon>
    </lineage>
</organism>
<dbReference type="InterPro" id="IPR036852">
    <property type="entry name" value="Peptidase_S8/S53_dom_sf"/>
</dbReference>
<sequence length="683" mass="70533">MAHGNTRLVLALWSALGIVAVASAQDLTPTHVGADVSTSERASGTNAKLDSKLLRLKQQASPASSFSTPSPSSTSQSRSSVGAPVAEQDFVNVDVVSKGDPVALRKKLEALGFKTEAVFRNNIGGRLPVSKIDQAAALDGVLRISAPEVHTNAGDVRSQGDSSQHSKLLRDTYVPKVDGTGLTVGVISDSFNCASQRNAANSNNALWVHQRSQEDDVASDDLPADPQIVKEAGECIRGGTDEGRAMAQIIHDVAPGARIAFYSPSTQTDFAQGIRTLALPVGQKDSFGRDGAGAQIIVDDLGFFDEPLFQEGIIGDAINETVTQNGAAYFSAAGNGAKGGRGAYDNANAAFAATAVARVRNGTQPLNVGERLLNFDASGVTTVVNIPVTLQGVRAGSNNPFTVSAYWDQPATGAGSASSLNLCIGDQNGATLNAAAPFCSGPSGVGQPAQARVGVNYTGGQNLGITLRLGLVQGAAPGRVHLIIQNGFGTFSRFGTDSGTIYGHPLADHAAAVGAADYFNTPYCQPALRTALLEDFSSYGGTPFLFNSDGTPLAAARIPAKPEFVAPDGTTTTFFGSNSRNQAGTHAAVADCSQVPGYLSYNFYGTSAAAPHAAAVAALLWQAAPTANSDDLYGALKSSALDMDDAGVDYKSGHGFIQADQALATLQEALKQKGVSVRKAVSR</sequence>
<evidence type="ECO:0000256" key="1">
    <source>
        <dbReference type="ARBA" id="ARBA00022670"/>
    </source>
</evidence>
<keyword evidence="8" id="KW-1185">Reference proteome</keyword>
<feature type="domain" description="Peptidase S8/S53" evidence="6">
    <location>
        <begin position="232"/>
        <end position="655"/>
    </location>
</feature>
<evidence type="ECO:0000259" key="6">
    <source>
        <dbReference type="Pfam" id="PF00082"/>
    </source>
</evidence>
<protein>
    <submittedName>
        <fullName evidence="7">S8 family serine peptidase</fullName>
    </submittedName>
</protein>
<accession>A0A7X5ZHS7</accession>
<feature type="region of interest" description="Disordered" evidence="4">
    <location>
        <begin position="60"/>
        <end position="83"/>
    </location>
</feature>
<dbReference type="AlphaFoldDB" id="A0A7X5ZHS7"/>
<dbReference type="EMBL" id="JAARLZ010000003">
    <property type="protein sequence ID" value="NII06019.1"/>
    <property type="molecule type" value="Genomic_DNA"/>
</dbReference>
<comment type="caution">
    <text evidence="7">The sequence shown here is derived from an EMBL/GenBank/DDBJ whole genome shotgun (WGS) entry which is preliminary data.</text>
</comment>
<feature type="chain" id="PRO_5030760041" evidence="5">
    <location>
        <begin position="25"/>
        <end position="683"/>
    </location>
</feature>
<feature type="signal peptide" evidence="5">
    <location>
        <begin position="1"/>
        <end position="24"/>
    </location>
</feature>
<dbReference type="GO" id="GO:0006508">
    <property type="term" value="P:proteolysis"/>
    <property type="evidence" value="ECO:0007669"/>
    <property type="project" value="UniProtKB-KW"/>
</dbReference>
<gene>
    <name evidence="7" type="ORF">HBF25_06385</name>
</gene>
<keyword evidence="5" id="KW-0732">Signal</keyword>
<dbReference type="SUPFAM" id="SSF52743">
    <property type="entry name" value="Subtilisin-like"/>
    <property type="match status" value="1"/>
</dbReference>
<evidence type="ECO:0000256" key="2">
    <source>
        <dbReference type="ARBA" id="ARBA00022801"/>
    </source>
</evidence>
<dbReference type="Proteomes" id="UP000490980">
    <property type="component" value="Unassembled WGS sequence"/>
</dbReference>
<evidence type="ECO:0000313" key="7">
    <source>
        <dbReference type="EMBL" id="NII06019.1"/>
    </source>
</evidence>
<dbReference type="GO" id="GO:0004252">
    <property type="term" value="F:serine-type endopeptidase activity"/>
    <property type="evidence" value="ECO:0007669"/>
    <property type="project" value="InterPro"/>
</dbReference>
<dbReference type="RefSeq" id="WP_166947118.1">
    <property type="nucleotide sequence ID" value="NZ_JAARLZ010000003.1"/>
</dbReference>
<keyword evidence="1" id="KW-0645">Protease</keyword>
<name>A0A7X5ZHS7_9GAMM</name>
<evidence type="ECO:0000256" key="4">
    <source>
        <dbReference type="SAM" id="MobiDB-lite"/>
    </source>
</evidence>
<dbReference type="Gene3D" id="3.40.50.200">
    <property type="entry name" value="Peptidase S8/S53 domain"/>
    <property type="match status" value="2"/>
</dbReference>